<dbReference type="PROSITE" id="PS50940">
    <property type="entry name" value="CHIT_BIND_II"/>
    <property type="match status" value="4"/>
</dbReference>
<feature type="domain" description="Chitin-binding type-2" evidence="6">
    <location>
        <begin position="228"/>
        <end position="285"/>
    </location>
</feature>
<accession>A0A1I7ZG42</accession>
<dbReference type="Gene3D" id="3.20.20.80">
    <property type="entry name" value="Glycosidases"/>
    <property type="match status" value="3"/>
</dbReference>
<dbReference type="AlphaFoldDB" id="A0A1I7ZG42"/>
<sequence length="445" mass="49180">MGYGHMKIIKLNAYGYEIMSSSLMQVIAILGVLLASALCVTSMDWQAGSDGERLFIKVPTRLSTSSRAGTRQTPASTPEPFVDPFCQGKADGYHGAGGCQRTYYICLSGVSAKLTCLNELFYDPDIASCGKERYIPVCGGERPFKYLTAPAQTLDPLCGGKPDGVYQIQECADIFYQCHSGYTEIRTCPQGLFYDADLDTCERRALVPACGGTRPTQSPPEGQLLPRDTYCEGKSDGIYSAAKCSIFFYYCKGGNATKFRCARGMYYDYEVEKCRVKSLIPACGAVQPTYPATSLNPPDTIHPIDKSCEGKKNGRYALGECENALYICENFVRYHASCPIGYVFDPITQRCQNESRVPACSNRTVQLPKREIPSSIDKFDCRTKPDGDYSIGCSDVFVTCSNNVLETRFCATTEMRFSQDRGLCDEEENVAECIPFLFSADMYLD</sequence>
<dbReference type="SUPFAM" id="SSF57625">
    <property type="entry name" value="Invertebrate chitin-binding proteins"/>
    <property type="match status" value="4"/>
</dbReference>
<keyword evidence="2" id="KW-0732">Signal</keyword>
<dbReference type="WBParaSite" id="L893_g25845.t1">
    <property type="protein sequence ID" value="L893_g25845.t1"/>
    <property type="gene ID" value="L893_g25845"/>
</dbReference>
<reference evidence="8" key="1">
    <citation type="submission" date="2016-11" db="UniProtKB">
        <authorList>
            <consortium name="WormBaseParasite"/>
        </authorList>
    </citation>
    <scope>IDENTIFICATION</scope>
</reference>
<keyword evidence="4" id="KW-1015">Disulfide bond</keyword>
<feature type="domain" description="Chitin-binding type-2" evidence="6">
    <location>
        <begin position="83"/>
        <end position="140"/>
    </location>
</feature>
<dbReference type="Proteomes" id="UP000095287">
    <property type="component" value="Unplaced"/>
</dbReference>
<protein>
    <submittedName>
        <fullName evidence="8">Chitin-binding type-2 domain-containing protein</fullName>
    </submittedName>
</protein>
<dbReference type="InterPro" id="IPR036508">
    <property type="entry name" value="Chitin-bd_dom_sf"/>
</dbReference>
<dbReference type="Pfam" id="PF01607">
    <property type="entry name" value="CBM_14"/>
    <property type="match status" value="4"/>
</dbReference>
<dbReference type="InterPro" id="IPR051940">
    <property type="entry name" value="Chitin_bind-dev_reg"/>
</dbReference>
<keyword evidence="5" id="KW-0325">Glycoprotein</keyword>
<keyword evidence="3" id="KW-0677">Repeat</keyword>
<evidence type="ECO:0000256" key="1">
    <source>
        <dbReference type="ARBA" id="ARBA00022669"/>
    </source>
</evidence>
<evidence type="ECO:0000313" key="7">
    <source>
        <dbReference type="Proteomes" id="UP000095287"/>
    </source>
</evidence>
<dbReference type="GO" id="GO:0005576">
    <property type="term" value="C:extracellular region"/>
    <property type="evidence" value="ECO:0007669"/>
    <property type="project" value="InterPro"/>
</dbReference>
<evidence type="ECO:0000256" key="4">
    <source>
        <dbReference type="ARBA" id="ARBA00023157"/>
    </source>
</evidence>
<dbReference type="SMART" id="SM00494">
    <property type="entry name" value="ChtBD2"/>
    <property type="match status" value="5"/>
</dbReference>
<evidence type="ECO:0000313" key="8">
    <source>
        <dbReference type="WBParaSite" id="L893_g25845.t1"/>
    </source>
</evidence>
<dbReference type="Gene3D" id="2.170.140.10">
    <property type="entry name" value="Chitin binding domain"/>
    <property type="match status" value="1"/>
</dbReference>
<evidence type="ECO:0000259" key="6">
    <source>
        <dbReference type="PROSITE" id="PS50940"/>
    </source>
</evidence>
<dbReference type="PANTHER" id="PTHR23301:SF0">
    <property type="entry name" value="CHITIN-BINDING TYPE-2 DOMAIN-CONTAINING PROTEIN-RELATED"/>
    <property type="match status" value="1"/>
</dbReference>
<dbReference type="GO" id="GO:0008061">
    <property type="term" value="F:chitin binding"/>
    <property type="evidence" value="ECO:0007669"/>
    <property type="project" value="UniProtKB-KW"/>
</dbReference>
<keyword evidence="1" id="KW-0147">Chitin-binding</keyword>
<dbReference type="PANTHER" id="PTHR23301">
    <property type="entry name" value="CHITIN BINDING PERITROPHIN-A"/>
    <property type="match status" value="1"/>
</dbReference>
<evidence type="ECO:0000256" key="3">
    <source>
        <dbReference type="ARBA" id="ARBA00022737"/>
    </source>
</evidence>
<feature type="domain" description="Chitin-binding type-2" evidence="6">
    <location>
        <begin position="305"/>
        <end position="362"/>
    </location>
</feature>
<dbReference type="InterPro" id="IPR002557">
    <property type="entry name" value="Chitin-bd_dom"/>
</dbReference>
<feature type="domain" description="Chitin-binding type-2" evidence="6">
    <location>
        <begin position="155"/>
        <end position="212"/>
    </location>
</feature>
<keyword evidence="7" id="KW-1185">Reference proteome</keyword>
<evidence type="ECO:0000256" key="2">
    <source>
        <dbReference type="ARBA" id="ARBA00022729"/>
    </source>
</evidence>
<proteinExistence type="predicted"/>
<name>A0A1I7ZG42_9BILA</name>
<evidence type="ECO:0000256" key="5">
    <source>
        <dbReference type="ARBA" id="ARBA00023180"/>
    </source>
</evidence>
<organism evidence="7 8">
    <name type="scientific">Steinernema glaseri</name>
    <dbReference type="NCBI Taxonomy" id="37863"/>
    <lineage>
        <taxon>Eukaryota</taxon>
        <taxon>Metazoa</taxon>
        <taxon>Ecdysozoa</taxon>
        <taxon>Nematoda</taxon>
        <taxon>Chromadorea</taxon>
        <taxon>Rhabditida</taxon>
        <taxon>Tylenchina</taxon>
        <taxon>Panagrolaimomorpha</taxon>
        <taxon>Strongyloidoidea</taxon>
        <taxon>Steinernematidae</taxon>
        <taxon>Steinernema</taxon>
    </lineage>
</organism>